<dbReference type="PANTHER" id="PTHR11412">
    <property type="entry name" value="MACROGLOBULIN / COMPLEMENT"/>
    <property type="match status" value="1"/>
</dbReference>
<protein>
    <recommendedName>
        <fullName evidence="3">ShKT domain-containing protein</fullName>
    </recommendedName>
</protein>
<dbReference type="Proteomes" id="UP000683360">
    <property type="component" value="Unassembled WGS sequence"/>
</dbReference>
<feature type="domain" description="ShKT" evidence="3">
    <location>
        <begin position="159"/>
        <end position="195"/>
    </location>
</feature>
<organism evidence="4 5">
    <name type="scientific">Mytilus edulis</name>
    <name type="common">Blue mussel</name>
    <dbReference type="NCBI Taxonomy" id="6550"/>
    <lineage>
        <taxon>Eukaryota</taxon>
        <taxon>Metazoa</taxon>
        <taxon>Spiralia</taxon>
        <taxon>Lophotrochozoa</taxon>
        <taxon>Mollusca</taxon>
        <taxon>Bivalvia</taxon>
        <taxon>Autobranchia</taxon>
        <taxon>Pteriomorphia</taxon>
        <taxon>Mytilida</taxon>
        <taxon>Mytiloidea</taxon>
        <taxon>Mytilidae</taxon>
        <taxon>Mytilinae</taxon>
        <taxon>Mytilus</taxon>
    </lineage>
</organism>
<evidence type="ECO:0000259" key="3">
    <source>
        <dbReference type="SMART" id="SM00254"/>
    </source>
</evidence>
<dbReference type="SMART" id="SM00254">
    <property type="entry name" value="ShKT"/>
    <property type="match status" value="2"/>
</dbReference>
<dbReference type="InterPro" id="IPR003582">
    <property type="entry name" value="ShKT_dom"/>
</dbReference>
<dbReference type="Gene3D" id="2.20.130.20">
    <property type="match status" value="1"/>
</dbReference>
<dbReference type="EMBL" id="CAJPWZ010001566">
    <property type="protein sequence ID" value="CAG2217721.1"/>
    <property type="molecule type" value="Genomic_DNA"/>
</dbReference>
<dbReference type="Pfam" id="PF01549">
    <property type="entry name" value="ShK"/>
    <property type="match status" value="2"/>
</dbReference>
<sequence length="258" mass="28744">MYKLTRLSVKNTFHVFQVSIRFNKSKAKPGDNVTIGVAADPSSYIYMLVADESSSYLREGNDITEEQVINNLHLKDKRFDNSNYACVFLDSLFNIMTDDVDIDNSHMQCHCMDKISNCAAYGYTVCTNPIYKGWTVENCHRTCFKCQIITKIQFFQDNYCRDRNPNCKVFGKAVCTGAYQSWTQVNCVRYCGFCSSYTGTGTGAFTGGGTGTLTGSGTGTGTATGGSITGNTNPFLKPVKRTRKRFPETWMWSSHLTG</sequence>
<reference evidence="4" key="1">
    <citation type="submission" date="2021-03" db="EMBL/GenBank/DDBJ databases">
        <authorList>
            <person name="Bekaert M."/>
        </authorList>
    </citation>
    <scope>NUCLEOTIDE SEQUENCE</scope>
</reference>
<dbReference type="InterPro" id="IPR050473">
    <property type="entry name" value="A2M/Complement_sys"/>
</dbReference>
<evidence type="ECO:0000313" key="4">
    <source>
        <dbReference type="EMBL" id="CAG2217721.1"/>
    </source>
</evidence>
<keyword evidence="5" id="KW-1185">Reference proteome</keyword>
<comment type="caution">
    <text evidence="4">The sequence shown here is derived from an EMBL/GenBank/DDBJ whole genome shotgun (WGS) entry which is preliminary data.</text>
</comment>
<accession>A0A8S3SHT0</accession>
<keyword evidence="1" id="KW-0732">Signal</keyword>
<dbReference type="AlphaFoldDB" id="A0A8S3SHT0"/>
<feature type="domain" description="ShKT" evidence="3">
    <location>
        <begin position="110"/>
        <end position="147"/>
    </location>
</feature>
<name>A0A8S3SHT0_MYTED</name>
<gene>
    <name evidence="4" type="ORF">MEDL_31390</name>
</gene>
<evidence type="ECO:0000313" key="5">
    <source>
        <dbReference type="Proteomes" id="UP000683360"/>
    </source>
</evidence>
<proteinExistence type="predicted"/>
<evidence type="ECO:0000256" key="1">
    <source>
        <dbReference type="ARBA" id="ARBA00022729"/>
    </source>
</evidence>
<keyword evidence="2" id="KW-0882">Thioester bond</keyword>
<dbReference type="OrthoDB" id="9998011at2759"/>
<dbReference type="PANTHER" id="PTHR11412:SF136">
    <property type="entry name" value="CD109 ANTIGEN"/>
    <property type="match status" value="1"/>
</dbReference>
<evidence type="ECO:0000256" key="2">
    <source>
        <dbReference type="ARBA" id="ARBA00022966"/>
    </source>
</evidence>